<feature type="domain" description="Pentatricopeptide repeat-containing protein-mitochondrial" evidence="3">
    <location>
        <begin position="338"/>
        <end position="468"/>
    </location>
</feature>
<dbReference type="EMBL" id="CP031389">
    <property type="protein sequence ID" value="QPH12103.1"/>
    <property type="molecule type" value="Genomic_DNA"/>
</dbReference>
<accession>A0A7U3Q0J2</accession>
<proteinExistence type="predicted"/>
<sequence>MRISPIAYDGLWRCLCPGLDRLVLRHQGAESSRPLARKVAQRTAQSSAACLHLPERRLITTRSSSETSETSETGTSTWSSFTRNTTPKNGIPRDEHLLAPTPPSEETLRRASPDDIMSALLTMRQPRGWHFHGQEIDRHSRIILLVRHVLSERGQRPSPFIYECMMDAMVDPQGSAKGIRKLLDDMASQNIKPTSDMCQSALAALANHPDYTLRQEILGIMQEFWFTIDTRAKQSVLLGLLRDEQYELAYLRLTEMMDKKALIDIWVYDIFIMVFGKLGFIDEMLRLLFRRKSLESESKAISSILYYVLDVASQAFHYPGTMFAWNSVVRTSLFQPSDGIAENVLATAARHGDASLATEALDKISQRTRLLAYHYEAVVEALAANGDVAGAFRTLCIMKRNGIRIVRGNTRAVHEALRRHPTLIPDAEQGLRGLASSEQHVPVEAVGVVVEALAEKQGAEAAMALYKDVPVLCGEQANAAMVQTLILNSNSVETTRSLARDYTAHVAEDDDDDPVRSAHVYKALIMACAEAGELDLAFRFANQAVTQARGGPGGPVKENISWAKVLLGKAVEVEDARIWAVVDELGKDEETGRELSRVLRHMRITRRAAGLGGS</sequence>
<dbReference type="OrthoDB" id="747253at2759"/>
<feature type="region of interest" description="Disordered" evidence="2">
    <location>
        <begin position="58"/>
        <end position="111"/>
    </location>
</feature>
<dbReference type="InterPro" id="IPR057027">
    <property type="entry name" value="TPR_mt"/>
</dbReference>
<feature type="compositionally biased region" description="Low complexity" evidence="2">
    <location>
        <begin position="60"/>
        <end position="82"/>
    </location>
</feature>
<keyword evidence="1" id="KW-0677">Repeat</keyword>
<keyword evidence="5" id="KW-1185">Reference proteome</keyword>
<protein>
    <recommendedName>
        <fullName evidence="3">Pentatricopeptide repeat-containing protein-mitochondrial domain-containing protein</fullName>
    </recommendedName>
</protein>
<reference evidence="4 5" key="1">
    <citation type="journal article" date="2018" name="PLoS Genet.">
        <title>Repeat elements organise 3D genome structure and mediate transcription in the filamentous fungus Epichloe festucae.</title>
        <authorList>
            <person name="Winter D.J."/>
            <person name="Ganley A.R.D."/>
            <person name="Young C.A."/>
            <person name="Liachko I."/>
            <person name="Schardl C.L."/>
            <person name="Dupont P.Y."/>
            <person name="Berry D."/>
            <person name="Ram A."/>
            <person name="Scott B."/>
            <person name="Cox M.P."/>
        </authorList>
    </citation>
    <scope>NUCLEOTIDE SEQUENCE [LARGE SCALE GENOMIC DNA]</scope>
    <source>
        <strain evidence="4 5">Fl1</strain>
    </source>
</reference>
<evidence type="ECO:0000313" key="5">
    <source>
        <dbReference type="Proteomes" id="UP000594364"/>
    </source>
</evidence>
<dbReference type="AlphaFoldDB" id="A0A7U3Q0J2"/>
<name>A0A7U3Q0J2_EPIFF</name>
<evidence type="ECO:0000256" key="1">
    <source>
        <dbReference type="ARBA" id="ARBA00022737"/>
    </source>
</evidence>
<evidence type="ECO:0000259" key="3">
    <source>
        <dbReference type="Pfam" id="PF23276"/>
    </source>
</evidence>
<dbReference type="InterPro" id="IPR011990">
    <property type="entry name" value="TPR-like_helical_dom_sf"/>
</dbReference>
<evidence type="ECO:0000256" key="2">
    <source>
        <dbReference type="SAM" id="MobiDB-lite"/>
    </source>
</evidence>
<dbReference type="Pfam" id="PF23276">
    <property type="entry name" value="TPR_24"/>
    <property type="match status" value="1"/>
</dbReference>
<dbReference type="PANTHER" id="PTHR47447">
    <property type="entry name" value="OS03G0856100 PROTEIN"/>
    <property type="match status" value="1"/>
</dbReference>
<organism evidence="4 5">
    <name type="scientific">Epichloe festucae (strain Fl1)</name>
    <dbReference type="NCBI Taxonomy" id="877507"/>
    <lineage>
        <taxon>Eukaryota</taxon>
        <taxon>Fungi</taxon>
        <taxon>Dikarya</taxon>
        <taxon>Ascomycota</taxon>
        <taxon>Pezizomycotina</taxon>
        <taxon>Sordariomycetes</taxon>
        <taxon>Hypocreomycetidae</taxon>
        <taxon>Hypocreales</taxon>
        <taxon>Clavicipitaceae</taxon>
        <taxon>Epichloe</taxon>
    </lineage>
</organism>
<dbReference type="PANTHER" id="PTHR47447:SF23">
    <property type="entry name" value="PENTACOTRIPEPTIDE-REPEAT REGION OF PRORP DOMAIN-CONTAINING PROTEIN"/>
    <property type="match status" value="1"/>
</dbReference>
<dbReference type="Gene3D" id="1.25.40.10">
    <property type="entry name" value="Tetratricopeptide repeat domain"/>
    <property type="match status" value="2"/>
</dbReference>
<evidence type="ECO:0000313" key="4">
    <source>
        <dbReference type="EMBL" id="QPH12103.1"/>
    </source>
</evidence>
<gene>
    <name evidence="4" type="ORF">C2857_004169</name>
</gene>
<dbReference type="Proteomes" id="UP000594364">
    <property type="component" value="Chromosome 5"/>
</dbReference>